<dbReference type="CDD" id="cd00090">
    <property type="entry name" value="HTH_ARSR"/>
    <property type="match status" value="1"/>
</dbReference>
<evidence type="ECO:0000259" key="4">
    <source>
        <dbReference type="PROSITE" id="PS50987"/>
    </source>
</evidence>
<dbReference type="Pfam" id="PF01022">
    <property type="entry name" value="HTH_5"/>
    <property type="match status" value="1"/>
</dbReference>
<feature type="domain" description="HTH arsR-type" evidence="4">
    <location>
        <begin position="1"/>
        <end position="94"/>
    </location>
</feature>
<dbReference type="InterPro" id="IPR011991">
    <property type="entry name" value="ArsR-like_HTH"/>
</dbReference>
<evidence type="ECO:0000256" key="2">
    <source>
        <dbReference type="ARBA" id="ARBA00023125"/>
    </source>
</evidence>
<dbReference type="Gene3D" id="1.10.10.10">
    <property type="entry name" value="Winged helix-like DNA-binding domain superfamily/Winged helix DNA-binding domain"/>
    <property type="match status" value="1"/>
</dbReference>
<accession>A0A653IID0</accession>
<dbReference type="InterPro" id="IPR051011">
    <property type="entry name" value="Metal_resp_trans_reg"/>
</dbReference>
<dbReference type="PROSITE" id="PS50987">
    <property type="entry name" value="HTH_ARSR_2"/>
    <property type="match status" value="1"/>
</dbReference>
<evidence type="ECO:0000313" key="5">
    <source>
        <dbReference type="EMBL" id="VWX38691.1"/>
    </source>
</evidence>
<dbReference type="GO" id="GO:0003677">
    <property type="term" value="F:DNA binding"/>
    <property type="evidence" value="ECO:0007669"/>
    <property type="project" value="UniProtKB-KW"/>
</dbReference>
<dbReference type="SUPFAM" id="SSF46785">
    <property type="entry name" value="Winged helix' DNA-binding domain"/>
    <property type="match status" value="1"/>
</dbReference>
<dbReference type="InterPro" id="IPR001845">
    <property type="entry name" value="HTH_ArsR_DNA-bd_dom"/>
</dbReference>
<dbReference type="GO" id="GO:0003700">
    <property type="term" value="F:DNA-binding transcription factor activity"/>
    <property type="evidence" value="ECO:0007669"/>
    <property type="project" value="InterPro"/>
</dbReference>
<evidence type="ECO:0000256" key="1">
    <source>
        <dbReference type="ARBA" id="ARBA00023015"/>
    </source>
</evidence>
<dbReference type="PRINTS" id="PR00778">
    <property type="entry name" value="HTHARSR"/>
</dbReference>
<dbReference type="AlphaFoldDB" id="A0A653IID0"/>
<evidence type="ECO:0000256" key="3">
    <source>
        <dbReference type="ARBA" id="ARBA00023163"/>
    </source>
</evidence>
<dbReference type="SMART" id="SM00418">
    <property type="entry name" value="HTH_ARSR"/>
    <property type="match status" value="1"/>
</dbReference>
<keyword evidence="6" id="KW-1185">Reference proteome</keyword>
<dbReference type="PANTHER" id="PTHR43132:SF6">
    <property type="entry name" value="HTH-TYPE TRANSCRIPTIONAL REPRESSOR CZRA"/>
    <property type="match status" value="1"/>
</dbReference>
<dbReference type="InterPro" id="IPR036390">
    <property type="entry name" value="WH_DNA-bd_sf"/>
</dbReference>
<gene>
    <name evidence="5" type="ORF">EXIGUO9Y_80019</name>
</gene>
<keyword evidence="3" id="KW-0804">Transcription</keyword>
<reference evidence="5 6" key="1">
    <citation type="submission" date="2019-10" db="EMBL/GenBank/DDBJ databases">
        <authorList>
            <person name="Karimi E."/>
        </authorList>
    </citation>
    <scope>NUCLEOTIDE SEQUENCE [LARGE SCALE GENOMIC DNA]</scope>
    <source>
        <strain evidence="5">Exiguobacterium sp. 9Y</strain>
    </source>
</reference>
<proteinExistence type="predicted"/>
<dbReference type="EMBL" id="CABWKQ010000058">
    <property type="protein sequence ID" value="VWX38691.1"/>
    <property type="molecule type" value="Genomic_DNA"/>
</dbReference>
<keyword evidence="1" id="KW-0805">Transcription regulation</keyword>
<organism evidence="5 6">
    <name type="scientific">Exiguobacterium oxidotolerans</name>
    <dbReference type="NCBI Taxonomy" id="223958"/>
    <lineage>
        <taxon>Bacteria</taxon>
        <taxon>Bacillati</taxon>
        <taxon>Bacillota</taxon>
        <taxon>Bacilli</taxon>
        <taxon>Bacillales</taxon>
        <taxon>Bacillales Family XII. Incertae Sedis</taxon>
        <taxon>Exiguobacterium</taxon>
    </lineage>
</organism>
<dbReference type="NCBIfam" id="NF033788">
    <property type="entry name" value="HTH_metalloreg"/>
    <property type="match status" value="1"/>
</dbReference>
<sequence length="102" mass="11982">MNTDVETVSAYLKLLSDGIRLDMLNRLQEREHCVCDFVNVYGISQPAISRHLKLLRQAHIILERRDRQWIHFRLNPDHSHYALLVTILETLERPSLTEGNMC</sequence>
<keyword evidence="2" id="KW-0238">DNA-binding</keyword>
<dbReference type="Proteomes" id="UP000439752">
    <property type="component" value="Unassembled WGS sequence"/>
</dbReference>
<dbReference type="RefSeq" id="WP_029333605.1">
    <property type="nucleotide sequence ID" value="NZ_LR732308.1"/>
</dbReference>
<dbReference type="InterPro" id="IPR036388">
    <property type="entry name" value="WH-like_DNA-bd_sf"/>
</dbReference>
<dbReference type="PANTHER" id="PTHR43132">
    <property type="entry name" value="ARSENICAL RESISTANCE OPERON REPRESSOR ARSR-RELATED"/>
    <property type="match status" value="1"/>
</dbReference>
<protein>
    <recommendedName>
        <fullName evidence="4">HTH arsR-type domain-containing protein</fullName>
    </recommendedName>
</protein>
<evidence type="ECO:0000313" key="6">
    <source>
        <dbReference type="Proteomes" id="UP000439752"/>
    </source>
</evidence>
<name>A0A653IID0_9BACL</name>